<dbReference type="OrthoDB" id="547680at2759"/>
<evidence type="ECO:0000259" key="6">
    <source>
        <dbReference type="PROSITE" id="PS50835"/>
    </source>
</evidence>
<keyword evidence="5" id="KW-0812">Transmembrane</keyword>
<dbReference type="InterPro" id="IPR007110">
    <property type="entry name" value="Ig-like_dom"/>
</dbReference>
<protein>
    <recommendedName>
        <fullName evidence="10">Nephrin</fullName>
    </recommendedName>
</protein>
<evidence type="ECO:0000256" key="4">
    <source>
        <dbReference type="SAM" id="MobiDB-lite"/>
    </source>
</evidence>
<dbReference type="InterPro" id="IPR003599">
    <property type="entry name" value="Ig_sub"/>
</dbReference>
<dbReference type="SUPFAM" id="SSF48726">
    <property type="entry name" value="Immunoglobulin"/>
    <property type="match status" value="3"/>
</dbReference>
<dbReference type="CDD" id="cd00096">
    <property type="entry name" value="Ig"/>
    <property type="match status" value="1"/>
</dbReference>
<reference evidence="9" key="1">
    <citation type="submission" date="2015-02" db="EMBL/GenBank/DDBJ databases">
        <title>Genome sequencing for Strongylocentrotus purpuratus.</title>
        <authorList>
            <person name="Murali S."/>
            <person name="Liu Y."/>
            <person name="Vee V."/>
            <person name="English A."/>
            <person name="Wang M."/>
            <person name="Skinner E."/>
            <person name="Han Y."/>
            <person name="Muzny D.M."/>
            <person name="Worley K.C."/>
            <person name="Gibbs R.A."/>
        </authorList>
    </citation>
    <scope>NUCLEOTIDE SEQUENCE</scope>
</reference>
<organism evidence="8 9">
    <name type="scientific">Strongylocentrotus purpuratus</name>
    <name type="common">Purple sea urchin</name>
    <dbReference type="NCBI Taxonomy" id="7668"/>
    <lineage>
        <taxon>Eukaryota</taxon>
        <taxon>Metazoa</taxon>
        <taxon>Echinodermata</taxon>
        <taxon>Eleutherozoa</taxon>
        <taxon>Echinozoa</taxon>
        <taxon>Echinoidea</taxon>
        <taxon>Euechinoidea</taxon>
        <taxon>Echinacea</taxon>
        <taxon>Camarodonta</taxon>
        <taxon>Echinidea</taxon>
        <taxon>Strongylocentrotidae</taxon>
        <taxon>Strongylocentrotus</taxon>
    </lineage>
</organism>
<evidence type="ECO:0000256" key="1">
    <source>
        <dbReference type="ARBA" id="ARBA00004167"/>
    </source>
</evidence>
<dbReference type="InterPro" id="IPR013783">
    <property type="entry name" value="Ig-like_fold"/>
</dbReference>
<dbReference type="GO" id="GO:0050839">
    <property type="term" value="F:cell adhesion molecule binding"/>
    <property type="evidence" value="ECO:0000318"/>
    <property type="project" value="GO_Central"/>
</dbReference>
<dbReference type="KEGG" id="spu:105441524"/>
<feature type="domain" description="Ig-like" evidence="6">
    <location>
        <begin position="191"/>
        <end position="282"/>
    </location>
</feature>
<dbReference type="GO" id="GO:0005886">
    <property type="term" value="C:plasma membrane"/>
    <property type="evidence" value="ECO:0000318"/>
    <property type="project" value="GO_Central"/>
</dbReference>
<evidence type="ECO:0000256" key="3">
    <source>
        <dbReference type="ARBA" id="ARBA00023157"/>
    </source>
</evidence>
<dbReference type="SUPFAM" id="SSF49265">
    <property type="entry name" value="Fibronectin type III"/>
    <property type="match status" value="1"/>
</dbReference>
<dbReference type="GeneID" id="105441524"/>
<comment type="subcellular location">
    <subcellularLocation>
        <location evidence="1">Membrane</location>
        <topology evidence="1">Single-pass membrane protein</topology>
    </subcellularLocation>
</comment>
<keyword evidence="5" id="KW-1133">Transmembrane helix</keyword>
<feature type="region of interest" description="Disordered" evidence="4">
    <location>
        <begin position="537"/>
        <end position="557"/>
    </location>
</feature>
<dbReference type="PANTHER" id="PTHR23278:SF19">
    <property type="entry name" value="OBSCURIN"/>
    <property type="match status" value="1"/>
</dbReference>
<dbReference type="Pfam" id="PF13927">
    <property type="entry name" value="Ig_3"/>
    <property type="match status" value="1"/>
</dbReference>
<dbReference type="InParanoid" id="A0A7M7NC89"/>
<dbReference type="Pfam" id="PF08205">
    <property type="entry name" value="C2-set_2"/>
    <property type="match status" value="2"/>
</dbReference>
<keyword evidence="9" id="KW-1185">Reference proteome</keyword>
<dbReference type="InterPro" id="IPR036116">
    <property type="entry name" value="FN3_sf"/>
</dbReference>
<dbReference type="SMART" id="SM00060">
    <property type="entry name" value="FN3"/>
    <property type="match status" value="1"/>
</dbReference>
<dbReference type="SMART" id="SM00409">
    <property type="entry name" value="IG"/>
    <property type="match status" value="2"/>
</dbReference>
<evidence type="ECO:0000259" key="7">
    <source>
        <dbReference type="PROSITE" id="PS50853"/>
    </source>
</evidence>
<dbReference type="PROSITE" id="PS50853">
    <property type="entry name" value="FN3"/>
    <property type="match status" value="1"/>
</dbReference>
<feature type="domain" description="Fibronectin type-III" evidence="7">
    <location>
        <begin position="395"/>
        <end position="490"/>
    </location>
</feature>
<keyword evidence="3" id="KW-1015">Disulfide bond</keyword>
<dbReference type="GO" id="GO:0005911">
    <property type="term" value="C:cell-cell junction"/>
    <property type="evidence" value="ECO:0000318"/>
    <property type="project" value="GO_Central"/>
</dbReference>
<dbReference type="GO" id="GO:0098609">
    <property type="term" value="P:cell-cell adhesion"/>
    <property type="evidence" value="ECO:0000318"/>
    <property type="project" value="GO_Central"/>
</dbReference>
<name>A0A7M7NC89_STRPU</name>
<dbReference type="InterPro" id="IPR013162">
    <property type="entry name" value="CD80_C2-set"/>
</dbReference>
<dbReference type="InterPro" id="IPR003961">
    <property type="entry name" value="FN3_dom"/>
</dbReference>
<evidence type="ECO:0000313" key="8">
    <source>
        <dbReference type="EnsemblMetazoa" id="XP_030834349"/>
    </source>
</evidence>
<dbReference type="CDD" id="cd00063">
    <property type="entry name" value="FN3"/>
    <property type="match status" value="1"/>
</dbReference>
<dbReference type="Gene3D" id="2.60.40.10">
    <property type="entry name" value="Immunoglobulins"/>
    <property type="match status" value="4"/>
</dbReference>
<dbReference type="InterPro" id="IPR036179">
    <property type="entry name" value="Ig-like_dom_sf"/>
</dbReference>
<dbReference type="Pfam" id="PF00041">
    <property type="entry name" value="fn3"/>
    <property type="match status" value="1"/>
</dbReference>
<dbReference type="PROSITE" id="PS50835">
    <property type="entry name" value="IG_LIKE"/>
    <property type="match status" value="4"/>
</dbReference>
<feature type="domain" description="Ig-like" evidence="6">
    <location>
        <begin position="33"/>
        <end position="125"/>
    </location>
</feature>
<evidence type="ECO:0008006" key="10">
    <source>
        <dbReference type="Google" id="ProtNLM"/>
    </source>
</evidence>
<dbReference type="Proteomes" id="UP000007110">
    <property type="component" value="Unassembled WGS sequence"/>
</dbReference>
<feature type="domain" description="Ig-like" evidence="6">
    <location>
        <begin position="291"/>
        <end position="391"/>
    </location>
</feature>
<evidence type="ECO:0000256" key="2">
    <source>
        <dbReference type="ARBA" id="ARBA00023136"/>
    </source>
</evidence>
<dbReference type="AlphaFoldDB" id="A0A7M7NC89"/>
<dbReference type="OMA" id="PVATMHL"/>
<evidence type="ECO:0000313" key="9">
    <source>
        <dbReference type="Proteomes" id="UP000007110"/>
    </source>
</evidence>
<sequence length="673" mass="72820">MTAEDSGNYQCFVQTEGGDGDASFTVVVLEQAPPYEVSILGDQVLTTTAGTETEATCIVHGARPPATLDWIIPDTLQVSLGKQVNVARDGSYVSLRNARVKPSRGDHGVSLHCQVSHPELQRVLETAVRLDVHAPPTSLEISKPSGPIIEDGNGTQKVIVFQNTLTPITCKSSGSRPEANVSWTLGPPNPPELNGTHALQAGVPAKVTCTSNNGYPAPLVHWLLGSKNVTKESTLEVTAQPGGRIGATSNLSFTPAQDDHDKAIVCVIIQPALHPTWSRNVTETLYISYSPVIIQSHIRRHITSNGSVVATFTCVSRARPPAYIFQWVYNETSLDNGTRYLIVHSSAQDDETVTSSMLIISDVQEIDNGNYECLANTDYGEGIAVINFTYSHPDPPFGFEVNQSQTTSSSLFVAWQPGFDGGSLQTFTLKYCTHDNAVKDQDCGIVSHLNTTNHQLRGLNSSTWYRLVLWAINDAGSSSTQETVASTAQHIPLETTNMAGSFIVTVGIGLLAGACFIMIPLIVAVRVFGVSCCLKKNKDEPETETPGQPIRTQREDDDELVYIDVSHENTRPPQPIRPARTEETHTVYASLDHDATSRRKEEQSIATTTTATVESQQVDDDGLVYIAISHGTSNPRKTAPIPSSGGTVYASINFNAMDRLKETDDSPTTSTMT</sequence>
<reference evidence="8" key="2">
    <citation type="submission" date="2021-01" db="UniProtKB">
        <authorList>
            <consortium name="EnsemblMetazoa"/>
        </authorList>
    </citation>
    <scope>IDENTIFICATION</scope>
</reference>
<keyword evidence="2 5" id="KW-0472">Membrane</keyword>
<proteinExistence type="predicted"/>
<evidence type="ECO:0000256" key="5">
    <source>
        <dbReference type="SAM" id="Phobius"/>
    </source>
</evidence>
<feature type="transmembrane region" description="Helical" evidence="5">
    <location>
        <begin position="502"/>
        <end position="528"/>
    </location>
</feature>
<accession>A0A7M7NC89</accession>
<dbReference type="RefSeq" id="XP_030834349.1">
    <property type="nucleotide sequence ID" value="XM_030978489.1"/>
</dbReference>
<dbReference type="PANTHER" id="PTHR23278">
    <property type="entry name" value="SIDESTEP PROTEIN"/>
    <property type="match status" value="1"/>
</dbReference>
<feature type="domain" description="Ig-like" evidence="6">
    <location>
        <begin position="136"/>
        <end position="183"/>
    </location>
</feature>
<dbReference type="EnsemblMetazoa" id="XM_030978489">
    <property type="protein sequence ID" value="XP_030834349"/>
    <property type="gene ID" value="LOC105441524"/>
</dbReference>